<reference evidence="8" key="1">
    <citation type="submission" date="2021-01" db="EMBL/GenBank/DDBJ databases">
        <title>A chromosome-scale assembly of European eel, Anguilla anguilla.</title>
        <authorList>
            <person name="Henkel C."/>
            <person name="Jong-Raadsen S.A."/>
            <person name="Dufour S."/>
            <person name="Weltzien F.-A."/>
            <person name="Palstra A.P."/>
            <person name="Pelster B."/>
            <person name="Spaink H.P."/>
            <person name="Van Den Thillart G.E."/>
            <person name="Jansen H."/>
            <person name="Zahm M."/>
            <person name="Klopp C."/>
            <person name="Cedric C."/>
            <person name="Louis A."/>
            <person name="Berthelot C."/>
            <person name="Parey E."/>
            <person name="Roest Crollius H."/>
            <person name="Montfort J."/>
            <person name="Robinson-Rechavi M."/>
            <person name="Bucao C."/>
            <person name="Bouchez O."/>
            <person name="Gislard M."/>
            <person name="Lluch J."/>
            <person name="Milhes M."/>
            <person name="Lampietro C."/>
            <person name="Lopez Roques C."/>
            <person name="Donnadieu C."/>
            <person name="Braasch I."/>
            <person name="Desvignes T."/>
            <person name="Postlethwait J."/>
            <person name="Bobe J."/>
            <person name="Guiguen Y."/>
            <person name="Dirks R."/>
        </authorList>
    </citation>
    <scope>NUCLEOTIDE SEQUENCE</scope>
    <source>
        <strain evidence="8">Tag_6206</strain>
        <tissue evidence="8">Liver</tissue>
    </source>
</reference>
<evidence type="ECO:0000313" key="9">
    <source>
        <dbReference type="Proteomes" id="UP001044222"/>
    </source>
</evidence>
<evidence type="ECO:0000256" key="5">
    <source>
        <dbReference type="ARBA" id="ARBA00023136"/>
    </source>
</evidence>
<name>A0A9D3M1B5_ANGAN</name>
<keyword evidence="4 7" id="KW-1133">Transmembrane helix</keyword>
<evidence type="ECO:0000256" key="2">
    <source>
        <dbReference type="ARBA" id="ARBA00006843"/>
    </source>
</evidence>
<evidence type="ECO:0000256" key="4">
    <source>
        <dbReference type="ARBA" id="ARBA00022989"/>
    </source>
</evidence>
<evidence type="ECO:0000313" key="8">
    <source>
        <dbReference type="EMBL" id="KAG5840767.1"/>
    </source>
</evidence>
<sequence length="239" mass="25749">MDSGGSPVSLPINPNQHYHSIGDAGAPEGQEDRDLAVHPADHVPHPAHTPGVPGACPGDVATVAATDGTSTAAQLQGPTNPPQNSLPHFTEDPPPYSTIDPKMAYLIYQPTSPHHPGQPAIAYQPGPDHPAFYQSQFMPSPNCTPYTIYMTSRPPDQEQMSLPKDYLVESLLVTIFCCLMSGLIALMYSYEARAALARGDLREGERASQRARLLVLFSLLFGVFVCVAWIIYVVVALCA</sequence>
<evidence type="ECO:0000256" key="6">
    <source>
        <dbReference type="SAM" id="MobiDB-lite"/>
    </source>
</evidence>
<protein>
    <recommendedName>
        <fullName evidence="10">Proline rich transmembrane protein 1B</fullName>
    </recommendedName>
</protein>
<feature type="region of interest" description="Disordered" evidence="6">
    <location>
        <begin position="1"/>
        <end position="93"/>
    </location>
</feature>
<feature type="transmembrane region" description="Helical" evidence="7">
    <location>
        <begin position="211"/>
        <end position="235"/>
    </location>
</feature>
<dbReference type="PANTHER" id="PTHR14948:SF18">
    <property type="entry name" value="PROLINE RICH TRANSMEMBRANE PROTEIN 1B"/>
    <property type="match status" value="1"/>
</dbReference>
<feature type="transmembrane region" description="Helical" evidence="7">
    <location>
        <begin position="166"/>
        <end position="190"/>
    </location>
</feature>
<organism evidence="8 9">
    <name type="scientific">Anguilla anguilla</name>
    <name type="common">European freshwater eel</name>
    <name type="synonym">Muraena anguilla</name>
    <dbReference type="NCBI Taxonomy" id="7936"/>
    <lineage>
        <taxon>Eukaryota</taxon>
        <taxon>Metazoa</taxon>
        <taxon>Chordata</taxon>
        <taxon>Craniata</taxon>
        <taxon>Vertebrata</taxon>
        <taxon>Euteleostomi</taxon>
        <taxon>Actinopterygii</taxon>
        <taxon>Neopterygii</taxon>
        <taxon>Teleostei</taxon>
        <taxon>Anguilliformes</taxon>
        <taxon>Anguillidae</taxon>
        <taxon>Anguilla</taxon>
    </lineage>
</organism>
<keyword evidence="3 7" id="KW-0812">Transmembrane</keyword>
<dbReference type="Proteomes" id="UP001044222">
    <property type="component" value="Chromosome 10"/>
</dbReference>
<comment type="subcellular location">
    <subcellularLocation>
        <location evidence="1">Membrane</location>
    </subcellularLocation>
</comment>
<feature type="compositionally biased region" description="Polar residues" evidence="6">
    <location>
        <begin position="67"/>
        <end position="87"/>
    </location>
</feature>
<keyword evidence="5 7" id="KW-0472">Membrane</keyword>
<dbReference type="InterPro" id="IPR007593">
    <property type="entry name" value="CD225/Dispanin_fam"/>
</dbReference>
<evidence type="ECO:0008006" key="10">
    <source>
        <dbReference type="Google" id="ProtNLM"/>
    </source>
</evidence>
<dbReference type="Pfam" id="PF04505">
    <property type="entry name" value="CD225"/>
    <property type="match status" value="1"/>
</dbReference>
<evidence type="ECO:0000256" key="3">
    <source>
        <dbReference type="ARBA" id="ARBA00022692"/>
    </source>
</evidence>
<dbReference type="PANTHER" id="PTHR14948">
    <property type="entry name" value="NG5"/>
    <property type="match status" value="1"/>
</dbReference>
<proteinExistence type="inferred from homology"/>
<dbReference type="AlphaFoldDB" id="A0A9D3M1B5"/>
<dbReference type="GO" id="GO:0016020">
    <property type="term" value="C:membrane"/>
    <property type="evidence" value="ECO:0007669"/>
    <property type="project" value="UniProtKB-SubCell"/>
</dbReference>
<keyword evidence="9" id="KW-1185">Reference proteome</keyword>
<feature type="compositionally biased region" description="Basic and acidic residues" evidence="6">
    <location>
        <begin position="30"/>
        <end position="44"/>
    </location>
</feature>
<comment type="similarity">
    <text evidence="2">Belongs to the CD225/Dispanin family.</text>
</comment>
<gene>
    <name evidence="8" type="ORF">ANANG_G00192150</name>
</gene>
<evidence type="ECO:0000256" key="1">
    <source>
        <dbReference type="ARBA" id="ARBA00004370"/>
    </source>
</evidence>
<comment type="caution">
    <text evidence="8">The sequence shown here is derived from an EMBL/GenBank/DDBJ whole genome shotgun (WGS) entry which is preliminary data.</text>
</comment>
<accession>A0A9D3M1B5</accession>
<dbReference type="InterPro" id="IPR051423">
    <property type="entry name" value="CD225/Dispanin"/>
</dbReference>
<dbReference type="EMBL" id="JAFIRN010000010">
    <property type="protein sequence ID" value="KAG5840767.1"/>
    <property type="molecule type" value="Genomic_DNA"/>
</dbReference>
<evidence type="ECO:0000256" key="7">
    <source>
        <dbReference type="SAM" id="Phobius"/>
    </source>
</evidence>